<dbReference type="EMBL" id="GBXM01065937">
    <property type="protein sequence ID" value="JAH42640.1"/>
    <property type="molecule type" value="Transcribed_RNA"/>
</dbReference>
<accession>A0A0E9SPM9</accession>
<reference evidence="1" key="2">
    <citation type="journal article" date="2015" name="Fish Shellfish Immunol.">
        <title>Early steps in the European eel (Anguilla anguilla)-Vibrio vulnificus interaction in the gills: Role of the RtxA13 toxin.</title>
        <authorList>
            <person name="Callol A."/>
            <person name="Pajuelo D."/>
            <person name="Ebbesson L."/>
            <person name="Teles M."/>
            <person name="MacKenzie S."/>
            <person name="Amaro C."/>
        </authorList>
    </citation>
    <scope>NUCLEOTIDE SEQUENCE</scope>
</reference>
<evidence type="ECO:0000313" key="1">
    <source>
        <dbReference type="EMBL" id="JAH42640.1"/>
    </source>
</evidence>
<name>A0A0E9SPM9_ANGAN</name>
<sequence length="46" mass="4920">MPLELAGSQCSPVQPEASPTFSYLSLPYRGLSQPLAAVGLLRPQTF</sequence>
<dbReference type="AlphaFoldDB" id="A0A0E9SPM9"/>
<protein>
    <submittedName>
        <fullName evidence="1">Uncharacterized protein</fullName>
    </submittedName>
</protein>
<organism evidence="1">
    <name type="scientific">Anguilla anguilla</name>
    <name type="common">European freshwater eel</name>
    <name type="synonym">Muraena anguilla</name>
    <dbReference type="NCBI Taxonomy" id="7936"/>
    <lineage>
        <taxon>Eukaryota</taxon>
        <taxon>Metazoa</taxon>
        <taxon>Chordata</taxon>
        <taxon>Craniata</taxon>
        <taxon>Vertebrata</taxon>
        <taxon>Euteleostomi</taxon>
        <taxon>Actinopterygii</taxon>
        <taxon>Neopterygii</taxon>
        <taxon>Teleostei</taxon>
        <taxon>Anguilliformes</taxon>
        <taxon>Anguillidae</taxon>
        <taxon>Anguilla</taxon>
    </lineage>
</organism>
<reference evidence="1" key="1">
    <citation type="submission" date="2014-11" db="EMBL/GenBank/DDBJ databases">
        <authorList>
            <person name="Amaro Gonzalez C."/>
        </authorList>
    </citation>
    <scope>NUCLEOTIDE SEQUENCE</scope>
</reference>
<proteinExistence type="predicted"/>